<dbReference type="Pfam" id="PF00174">
    <property type="entry name" value="Oxidored_molyb"/>
    <property type="match status" value="1"/>
</dbReference>
<dbReference type="Gene3D" id="2.60.40.650">
    <property type="match status" value="1"/>
</dbReference>
<evidence type="ECO:0000256" key="4">
    <source>
        <dbReference type="ARBA" id="ARBA00023002"/>
    </source>
</evidence>
<evidence type="ECO:0000256" key="2">
    <source>
        <dbReference type="ARBA" id="ARBA00022505"/>
    </source>
</evidence>
<comment type="caution">
    <text evidence="7">The sequence shown here is derived from an EMBL/GenBank/DDBJ whole genome shotgun (WGS) entry which is preliminary data.</text>
</comment>
<evidence type="ECO:0000256" key="3">
    <source>
        <dbReference type="ARBA" id="ARBA00022723"/>
    </source>
</evidence>
<gene>
    <name evidence="7" type="ORF">WT27_29590</name>
</gene>
<feature type="domain" description="Moybdenum cofactor oxidoreductase dimerisation" evidence="6">
    <location>
        <begin position="315"/>
        <end position="405"/>
    </location>
</feature>
<accession>A0A105VP90</accession>
<organism evidence="7 8">
    <name type="scientific">Burkholderia territorii</name>
    <dbReference type="NCBI Taxonomy" id="1503055"/>
    <lineage>
        <taxon>Bacteria</taxon>
        <taxon>Pseudomonadati</taxon>
        <taxon>Pseudomonadota</taxon>
        <taxon>Betaproteobacteria</taxon>
        <taxon>Burkholderiales</taxon>
        <taxon>Burkholderiaceae</taxon>
        <taxon>Burkholderia</taxon>
        <taxon>Burkholderia cepacia complex</taxon>
    </lineage>
</organism>
<protein>
    <submittedName>
        <fullName evidence="7">Sulfide dehydrogenase</fullName>
    </submittedName>
</protein>
<dbReference type="AlphaFoldDB" id="A0A105VP90"/>
<evidence type="ECO:0000313" key="8">
    <source>
        <dbReference type="Proteomes" id="UP000062317"/>
    </source>
</evidence>
<dbReference type="Gene3D" id="3.90.420.10">
    <property type="entry name" value="Oxidoreductase, molybdopterin-binding domain"/>
    <property type="match status" value="1"/>
</dbReference>
<dbReference type="GO" id="GO:0020037">
    <property type="term" value="F:heme binding"/>
    <property type="evidence" value="ECO:0007669"/>
    <property type="project" value="TreeGrafter"/>
</dbReference>
<dbReference type="SUPFAM" id="SSF56524">
    <property type="entry name" value="Oxidoreductase molybdopterin-binding domain"/>
    <property type="match status" value="1"/>
</dbReference>
<keyword evidence="8" id="KW-1185">Reference proteome</keyword>
<dbReference type="PROSITE" id="PS51318">
    <property type="entry name" value="TAT"/>
    <property type="match status" value="1"/>
</dbReference>
<reference evidence="7 8" key="1">
    <citation type="submission" date="2015-11" db="EMBL/GenBank/DDBJ databases">
        <title>Expanding the genomic diversity of Burkholderia species for the development of highly accurate diagnostics.</title>
        <authorList>
            <person name="Sahl J."/>
            <person name="Keim P."/>
            <person name="Wagner D."/>
        </authorList>
    </citation>
    <scope>NUCLEOTIDE SEQUENCE [LARGE SCALE GENOMIC DNA]</scope>
    <source>
        <strain evidence="7 8">MSMB1301WGS</strain>
    </source>
</reference>
<feature type="domain" description="Oxidoreductase molybdopterin-binding" evidence="5">
    <location>
        <begin position="99"/>
        <end position="270"/>
    </location>
</feature>
<name>A0A105VP90_9BURK</name>
<dbReference type="InterPro" id="IPR014756">
    <property type="entry name" value="Ig_E-set"/>
</dbReference>
<dbReference type="InterPro" id="IPR008335">
    <property type="entry name" value="Mopterin_OxRdtase_euk"/>
</dbReference>
<proteinExistence type="predicted"/>
<dbReference type="PRINTS" id="PR00407">
    <property type="entry name" value="EUMOPTERIN"/>
</dbReference>
<dbReference type="GO" id="GO:0030151">
    <property type="term" value="F:molybdenum ion binding"/>
    <property type="evidence" value="ECO:0007669"/>
    <property type="project" value="InterPro"/>
</dbReference>
<dbReference type="GO" id="GO:0008482">
    <property type="term" value="F:sulfite oxidase activity"/>
    <property type="evidence" value="ECO:0007669"/>
    <property type="project" value="TreeGrafter"/>
</dbReference>
<dbReference type="InterPro" id="IPR005066">
    <property type="entry name" value="MoCF_OxRdtse_dimer"/>
</dbReference>
<dbReference type="Pfam" id="PF03404">
    <property type="entry name" value="Mo-co_dimer"/>
    <property type="match status" value="1"/>
</dbReference>
<evidence type="ECO:0000313" key="7">
    <source>
        <dbReference type="EMBL" id="KVV51452.1"/>
    </source>
</evidence>
<evidence type="ECO:0000256" key="1">
    <source>
        <dbReference type="ARBA" id="ARBA00001924"/>
    </source>
</evidence>
<dbReference type="GO" id="GO:0043546">
    <property type="term" value="F:molybdopterin cofactor binding"/>
    <property type="evidence" value="ECO:0007669"/>
    <property type="project" value="TreeGrafter"/>
</dbReference>
<dbReference type="Proteomes" id="UP000062317">
    <property type="component" value="Unassembled WGS sequence"/>
</dbReference>
<dbReference type="PANTHER" id="PTHR19372">
    <property type="entry name" value="SULFITE REDUCTASE"/>
    <property type="match status" value="1"/>
</dbReference>
<keyword evidence="2" id="KW-0500">Molybdenum</keyword>
<dbReference type="SUPFAM" id="SSF81296">
    <property type="entry name" value="E set domains"/>
    <property type="match status" value="1"/>
</dbReference>
<sequence length="414" mass="45621">MSQHDYDPVSSHRRRLLGGLGAVGAAAFMTPMLARGAPSGTIELPFENGSRPLTSDLPQKSGVILQRTRPPLLETPFDVFDQGVFTPNDRFYVRWHLANIPTSIDPATYRVAVRGAVKRTLNLSLDDLMRRFPRYEIAAVNQCSGNSRGFFSPRVPGGQWGNGAMGNALWKGVRLKDVLDHAGVRANAVCVRFNGLDSGVIPQTPKFLKSLDIDHARDGEVMLAYAMNGEPLPLLNGYPLRLVVPGWYATYWVKMVTDIDVLDTPDDNFWTAKAYRVPANHFANVRPGETDVPQIPINRMLPRSFFTNLKTGDTVGAGQPVPVRGIAFGGINALARVQISTDGGRTWADTQLGRDYGKYSFRQWQTSAHFAQRGRQTLMVRAVDSTGQAQPATPNWNGAGFMRNVIESIRLDVA</sequence>
<dbReference type="RefSeq" id="WP_060104419.1">
    <property type="nucleotide sequence ID" value="NZ_LPEQ01000048.1"/>
</dbReference>
<evidence type="ECO:0000259" key="5">
    <source>
        <dbReference type="Pfam" id="PF00174"/>
    </source>
</evidence>
<dbReference type="InterPro" id="IPR000572">
    <property type="entry name" value="OxRdtase_Mopterin-bd_dom"/>
</dbReference>
<dbReference type="InterPro" id="IPR036374">
    <property type="entry name" value="OxRdtase_Mopterin-bd_sf"/>
</dbReference>
<dbReference type="GO" id="GO:0006790">
    <property type="term" value="P:sulfur compound metabolic process"/>
    <property type="evidence" value="ECO:0007669"/>
    <property type="project" value="TreeGrafter"/>
</dbReference>
<dbReference type="InterPro" id="IPR006311">
    <property type="entry name" value="TAT_signal"/>
</dbReference>
<dbReference type="EMBL" id="LPEQ01000048">
    <property type="protein sequence ID" value="KVV51452.1"/>
    <property type="molecule type" value="Genomic_DNA"/>
</dbReference>
<evidence type="ECO:0000259" key="6">
    <source>
        <dbReference type="Pfam" id="PF03404"/>
    </source>
</evidence>
<keyword evidence="4" id="KW-0560">Oxidoreductase</keyword>
<comment type="cofactor">
    <cofactor evidence="1">
        <name>Mo-molybdopterin</name>
        <dbReference type="ChEBI" id="CHEBI:71302"/>
    </cofactor>
</comment>
<keyword evidence="3" id="KW-0479">Metal-binding</keyword>
<dbReference type="PANTHER" id="PTHR19372:SF7">
    <property type="entry name" value="SULFITE OXIDASE, MITOCHONDRIAL"/>
    <property type="match status" value="1"/>
</dbReference>